<keyword evidence="2" id="KW-1185">Reference proteome</keyword>
<accession>A0A1E5XQN2</accession>
<organism evidence="1 2">
    <name type="scientific">Devosia insulae DS-56</name>
    <dbReference type="NCBI Taxonomy" id="1116389"/>
    <lineage>
        <taxon>Bacteria</taxon>
        <taxon>Pseudomonadati</taxon>
        <taxon>Pseudomonadota</taxon>
        <taxon>Alphaproteobacteria</taxon>
        <taxon>Hyphomicrobiales</taxon>
        <taxon>Devosiaceae</taxon>
        <taxon>Devosia</taxon>
    </lineage>
</organism>
<dbReference type="EMBL" id="LAJE02000179">
    <property type="protein sequence ID" value="OEO30898.1"/>
    <property type="molecule type" value="Genomic_DNA"/>
</dbReference>
<name>A0A1E5XQN2_9HYPH</name>
<comment type="caution">
    <text evidence="1">The sequence shown here is derived from an EMBL/GenBank/DDBJ whole genome shotgun (WGS) entry which is preliminary data.</text>
</comment>
<reference evidence="1 2" key="1">
    <citation type="journal article" date="2015" name="Genome Announc.">
        <title>Genome Assemblies of Three Soil-Associated Devosia species: D. insulae, D. limi, and D. soli.</title>
        <authorList>
            <person name="Hassan Y.I."/>
            <person name="Lepp D."/>
            <person name="Zhou T."/>
        </authorList>
    </citation>
    <scope>NUCLEOTIDE SEQUENCE [LARGE SCALE GENOMIC DNA]</scope>
    <source>
        <strain evidence="1 2">DS-56</strain>
    </source>
</reference>
<dbReference type="AlphaFoldDB" id="A0A1E5XQN2"/>
<evidence type="ECO:0000313" key="1">
    <source>
        <dbReference type="EMBL" id="OEO30898.1"/>
    </source>
</evidence>
<sequence length="158" mass="17919">MPRMSKAEKTMIADDLISDRFDRGAVAEPVWNGAVVFPDQLKSDEERIIYEKIYSDLPSKHLIRASVEPILVQLVRHIVRADQIAELLRQPVATTDEFLKLLKAEKECTSVILSACVKLKITPSAIASYRGTLLEQKPSVDERANKPWNFGRRPAEYI</sequence>
<proteinExistence type="predicted"/>
<dbReference type="Proteomes" id="UP000095463">
    <property type="component" value="Unassembled WGS sequence"/>
</dbReference>
<evidence type="ECO:0000313" key="2">
    <source>
        <dbReference type="Proteomes" id="UP000095463"/>
    </source>
</evidence>
<gene>
    <name evidence="1" type="ORF">VW23_001235</name>
</gene>
<protein>
    <submittedName>
        <fullName evidence="1">Uncharacterized protein</fullName>
    </submittedName>
</protein>